<evidence type="ECO:0000313" key="2">
    <source>
        <dbReference type="EMBL" id="KJU87705.1"/>
    </source>
</evidence>
<dbReference type="EMBL" id="LACI01000045">
    <property type="protein sequence ID" value="KJU87705.1"/>
    <property type="molecule type" value="Genomic_DNA"/>
</dbReference>
<evidence type="ECO:0000313" key="3">
    <source>
        <dbReference type="Proteomes" id="UP000033423"/>
    </source>
</evidence>
<dbReference type="Proteomes" id="UP000033423">
    <property type="component" value="Unassembled WGS sequence"/>
</dbReference>
<protein>
    <submittedName>
        <fullName evidence="2">Secreted protein</fullName>
    </submittedName>
</protein>
<keyword evidence="3" id="KW-1185">Reference proteome</keyword>
<proteinExistence type="predicted"/>
<feature type="region of interest" description="Disordered" evidence="1">
    <location>
        <begin position="250"/>
        <end position="279"/>
    </location>
</feature>
<dbReference type="Gene3D" id="2.60.120.380">
    <property type="match status" value="2"/>
</dbReference>
<comment type="caution">
    <text evidence="2">The sequence shown here is derived from an EMBL/GenBank/DDBJ whole genome shotgun (WGS) entry which is preliminary data.</text>
</comment>
<sequence>MRKISFTSKGLCFSIMFLLVVMLTTYIEAGQTELTPIDCPESGNSVQIRYGEYTKNCQIDTAADIDKFQFSATPGDNIRLIVKSSKLMVLEVWDQEGNKVANVPFISSHDMTIDKTGTYTIAIQDYGYDEYGYDYVLRIESIPPIYYSPATVKYGTSISEKIDSPTDMDFFLLGGAKGNKIRLIVKSDVLMVLEVWEPEGNKVANVPFISSSDMTLNKTGTYTIALQDYSYDESNYDYTFSVECMSTSCDGVQPPGPTPSPTPIPTPTPTPTSTPTPTP</sequence>
<name>A0A0F3H0N9_9BACT</name>
<organism evidence="2 3">
    <name type="scientific">Candidatus Magnetobacterium bavaricum</name>
    <dbReference type="NCBI Taxonomy" id="29290"/>
    <lineage>
        <taxon>Bacteria</taxon>
        <taxon>Pseudomonadati</taxon>
        <taxon>Nitrospirota</taxon>
        <taxon>Thermodesulfovibrionia</taxon>
        <taxon>Thermodesulfovibrionales</taxon>
        <taxon>Candidatus Magnetobacteriaceae</taxon>
        <taxon>Candidatus Magnetobacterium</taxon>
    </lineage>
</organism>
<evidence type="ECO:0000256" key="1">
    <source>
        <dbReference type="SAM" id="MobiDB-lite"/>
    </source>
</evidence>
<accession>A0A0F3H0N9</accession>
<reference evidence="2 3" key="1">
    <citation type="submission" date="2015-02" db="EMBL/GenBank/DDBJ databases">
        <title>Single-cell genomics of uncultivated deep-branching MTB reveals a conserved set of magnetosome genes.</title>
        <authorList>
            <person name="Kolinko S."/>
            <person name="Richter M."/>
            <person name="Glockner F.O."/>
            <person name="Brachmann A."/>
            <person name="Schuler D."/>
        </authorList>
    </citation>
    <scope>NUCLEOTIDE SEQUENCE [LARGE SCALE GENOMIC DNA]</scope>
    <source>
        <strain evidence="2">TM-1</strain>
    </source>
</reference>
<feature type="non-terminal residue" evidence="2">
    <location>
        <position position="279"/>
    </location>
</feature>
<feature type="compositionally biased region" description="Pro residues" evidence="1">
    <location>
        <begin position="254"/>
        <end position="279"/>
    </location>
</feature>
<gene>
    <name evidence="2" type="ORF">MBAV_000102</name>
</gene>
<dbReference type="AlphaFoldDB" id="A0A0F3H0N9"/>